<protein>
    <submittedName>
        <fullName evidence="5">DNA repair exonuclease</fullName>
    </submittedName>
</protein>
<dbReference type="CDD" id="cd00840">
    <property type="entry name" value="MPP_Mre11_N"/>
    <property type="match status" value="1"/>
</dbReference>
<dbReference type="InterPro" id="IPR041796">
    <property type="entry name" value="Mre11_N"/>
</dbReference>
<dbReference type="Proteomes" id="UP001207930">
    <property type="component" value="Unassembled WGS sequence"/>
</dbReference>
<dbReference type="EMBL" id="JAPDDS010000008">
    <property type="protein sequence ID" value="MCW1886063.1"/>
    <property type="molecule type" value="Genomic_DNA"/>
</dbReference>
<dbReference type="Pfam" id="PF00149">
    <property type="entry name" value="Metallophos"/>
    <property type="match status" value="1"/>
</dbReference>
<evidence type="ECO:0000313" key="6">
    <source>
        <dbReference type="Proteomes" id="UP001207930"/>
    </source>
</evidence>
<dbReference type="InterPro" id="IPR029052">
    <property type="entry name" value="Metallo-depent_PP-like"/>
</dbReference>
<dbReference type="SUPFAM" id="SSF56300">
    <property type="entry name" value="Metallo-dependent phosphatases"/>
    <property type="match status" value="1"/>
</dbReference>
<dbReference type="InterPro" id="IPR014577">
    <property type="entry name" value="UCP033093_metalloPase"/>
</dbReference>
<dbReference type="GO" id="GO:0004527">
    <property type="term" value="F:exonuclease activity"/>
    <property type="evidence" value="ECO:0007669"/>
    <property type="project" value="UniProtKB-KW"/>
</dbReference>
<evidence type="ECO:0000313" key="5">
    <source>
        <dbReference type="EMBL" id="MCW1886063.1"/>
    </source>
</evidence>
<reference evidence="5 6" key="1">
    <citation type="submission" date="2022-10" db="EMBL/GenBank/DDBJ databases">
        <title>Luteolibacter flavescens strain MCCC 1K03193, whole genome shotgun sequencing project.</title>
        <authorList>
            <person name="Zhao G."/>
            <person name="Shen L."/>
        </authorList>
    </citation>
    <scope>NUCLEOTIDE SEQUENCE [LARGE SCALE GENOMIC DNA]</scope>
    <source>
        <strain evidence="5 6">MCCC 1K03193</strain>
    </source>
</reference>
<dbReference type="Gene3D" id="3.60.21.10">
    <property type="match status" value="1"/>
</dbReference>
<evidence type="ECO:0000259" key="4">
    <source>
        <dbReference type="Pfam" id="PF00149"/>
    </source>
</evidence>
<evidence type="ECO:0000256" key="3">
    <source>
        <dbReference type="ARBA" id="ARBA00022839"/>
    </source>
</evidence>
<proteinExistence type="predicted"/>
<evidence type="ECO:0000256" key="2">
    <source>
        <dbReference type="ARBA" id="ARBA00022801"/>
    </source>
</evidence>
<sequence>MPLTFLHTADWQLGKPFSSVRDDGKRHRLQQERLHAVQRLAGLVQEAGAAFVLVAGDVFDSPQATKATVSAACAAIGSIGVPVLVIPGNHDHGGAGSIWEQEFFKREWQQLAPNLQVLTSPSPVVMQGAVIFPAPLLRRHEPGDPTAWIRSAIDDPALPAGLPRIVLAHGTIQGFGSSQDDEDEVASVANWIDLTRLADDGIDYIALGDWHGTKQVGPRAWYSGTPEIDRFPKGVGNDPGHVLRVTLSRGATPQVETLRTTGFSWKAMDFRFGEDGDLDRFVAALDEEIGTRGDAHLLSLLVEGSLGIAAASRLEEILESWDSRLVRLKLDNRVTVAPSAGEIGELTQRVSDPLIANVAAQLVARMDGDDEDAAIARLALRELHAALS</sequence>
<keyword evidence="1" id="KW-0540">Nuclease</keyword>
<keyword evidence="2" id="KW-0378">Hydrolase</keyword>
<dbReference type="PANTHER" id="PTHR30337">
    <property type="entry name" value="COMPONENT OF ATP-DEPENDENT DSDNA EXONUCLEASE"/>
    <property type="match status" value="1"/>
</dbReference>
<organism evidence="5 6">
    <name type="scientific">Luteolibacter flavescens</name>
    <dbReference type="NCBI Taxonomy" id="1859460"/>
    <lineage>
        <taxon>Bacteria</taxon>
        <taxon>Pseudomonadati</taxon>
        <taxon>Verrucomicrobiota</taxon>
        <taxon>Verrucomicrobiia</taxon>
        <taxon>Verrucomicrobiales</taxon>
        <taxon>Verrucomicrobiaceae</taxon>
        <taxon>Luteolibacter</taxon>
    </lineage>
</organism>
<dbReference type="InterPro" id="IPR004843">
    <property type="entry name" value="Calcineurin-like_PHP"/>
</dbReference>
<dbReference type="PANTHER" id="PTHR30337:SF0">
    <property type="entry name" value="NUCLEASE SBCCD SUBUNIT D"/>
    <property type="match status" value="1"/>
</dbReference>
<feature type="domain" description="Calcineurin-like phosphoesterase" evidence="4">
    <location>
        <begin position="4"/>
        <end position="211"/>
    </location>
</feature>
<evidence type="ECO:0000256" key="1">
    <source>
        <dbReference type="ARBA" id="ARBA00022722"/>
    </source>
</evidence>
<dbReference type="InterPro" id="IPR050535">
    <property type="entry name" value="DNA_Repair-Maintenance_Comp"/>
</dbReference>
<dbReference type="PIRSF" id="PIRSF033093">
    <property type="entry name" value="UCP_ML1119"/>
    <property type="match status" value="1"/>
</dbReference>
<gene>
    <name evidence="5" type="ORF">OKA04_15095</name>
</gene>
<accession>A0ABT3FR57</accession>
<name>A0ABT3FR57_9BACT</name>
<keyword evidence="6" id="KW-1185">Reference proteome</keyword>
<comment type="caution">
    <text evidence="5">The sequence shown here is derived from an EMBL/GenBank/DDBJ whole genome shotgun (WGS) entry which is preliminary data.</text>
</comment>
<keyword evidence="3 5" id="KW-0269">Exonuclease</keyword>
<dbReference type="RefSeq" id="WP_264502018.1">
    <property type="nucleotide sequence ID" value="NZ_JAPDDS010000008.1"/>
</dbReference>